<dbReference type="Gene3D" id="3.90.1750.20">
    <property type="entry name" value="Putative Large Serine Recombinase, Chain B, Domain 2"/>
    <property type="match status" value="1"/>
</dbReference>
<name>A0AB39U286_9CAUD</name>
<dbReference type="SUPFAM" id="SSF53041">
    <property type="entry name" value="Resolvase-like"/>
    <property type="match status" value="1"/>
</dbReference>
<feature type="domain" description="Recombinase" evidence="5">
    <location>
        <begin position="156"/>
        <end position="285"/>
    </location>
</feature>
<dbReference type="InterPro" id="IPR038109">
    <property type="entry name" value="DNA_bind_recomb_sf"/>
</dbReference>
<keyword evidence="1" id="KW-0238">DNA-binding</keyword>
<dbReference type="GO" id="GO:0000150">
    <property type="term" value="F:DNA strand exchange activity"/>
    <property type="evidence" value="ECO:0007669"/>
    <property type="project" value="InterPro"/>
</dbReference>
<evidence type="ECO:0000256" key="1">
    <source>
        <dbReference type="ARBA" id="ARBA00023125"/>
    </source>
</evidence>
<dbReference type="InterPro" id="IPR050639">
    <property type="entry name" value="SSR_resolvase"/>
</dbReference>
<feature type="region of interest" description="Disordered" evidence="3">
    <location>
        <begin position="476"/>
        <end position="515"/>
    </location>
</feature>
<dbReference type="PROSITE" id="PS51736">
    <property type="entry name" value="RECOMBINASES_3"/>
    <property type="match status" value="1"/>
</dbReference>
<dbReference type="InterPro" id="IPR036162">
    <property type="entry name" value="Resolvase-like_N_sf"/>
</dbReference>
<evidence type="ECO:0000256" key="3">
    <source>
        <dbReference type="SAM" id="MobiDB-lite"/>
    </source>
</evidence>
<organism evidence="6">
    <name type="scientific">Mycolicibacterium phage ChrisB1</name>
    <dbReference type="NCBI Taxonomy" id="3240805"/>
    <lineage>
        <taxon>Viruses</taxon>
        <taxon>Duplodnaviria</taxon>
        <taxon>Heunggongvirae</taxon>
        <taxon>Uroviricota</taxon>
        <taxon>Caudoviricetes</taxon>
    </lineage>
</organism>
<sequence length="515" mass="57223">MKVLGRARLSVASEESTSIERQREVIEQWANANGHTIVGWAEDIDVSGSTDPFDTPQLGDWLNNRADEFDIIVVWKLDRLSRKARQLRKVCDWCEDHGKTVVSCTEGIDISTPMGQLIVGVIGFLAEGELEAIRERTISSRRKLRETARWPGGKPPYGYKTANSPTGSGKVLVIDPEAHKVVRRIVEELLQQNSLAQIADRLNKDGIPSPADHYRLSMGKPARGGKWQRAPLHDMLRSPALVGHAHLGGQTVRDEQGMPIQLGEPLVTDDERELIRAELARVAKGSYQRLETAPLSGLIECWFCEGPLTSSARTQNGKRYRYYRCYSGNCSSVRAETVEEEVDRVLMNALADEPVTERVWVPGDSNEAALREAVAAYTELSATAGTATSRTAKDILQRQLSALDARIAELETMPSKEGRYEIRPTGKTYLEELERTSDNPDERRALLKRIGFKVRAGVSDGQLLVHPLVLGDRLPLPDWAQVDGRSSGGRREPPPSGASSASRRTEQPPRRSDRR</sequence>
<evidence type="ECO:0000259" key="4">
    <source>
        <dbReference type="PROSITE" id="PS51736"/>
    </source>
</evidence>
<dbReference type="CDD" id="cd00338">
    <property type="entry name" value="Ser_Recombinase"/>
    <property type="match status" value="1"/>
</dbReference>
<proteinExistence type="predicted"/>
<evidence type="ECO:0000259" key="5">
    <source>
        <dbReference type="PROSITE" id="PS51737"/>
    </source>
</evidence>
<keyword evidence="2" id="KW-0233">DNA recombination</keyword>
<reference evidence="6" key="1">
    <citation type="submission" date="2023-07" db="EMBL/GenBank/DDBJ databases">
        <title>Novel Phage-like Particles from Mycolicibacterium aichiense.</title>
        <authorList>
            <person name="Saha M.S."/>
            <person name="Roman A."/>
            <person name="Doherty M."/>
            <person name="Shijo M."/>
            <person name="Riddick Z."/>
        </authorList>
    </citation>
    <scope>NUCLEOTIDE SEQUENCE</scope>
</reference>
<dbReference type="InterPro" id="IPR025827">
    <property type="entry name" value="Zn_ribbon_recom_dom"/>
</dbReference>
<dbReference type="EMBL" id="OR387113">
    <property type="protein sequence ID" value="XDR06147.1"/>
    <property type="molecule type" value="Genomic_DNA"/>
</dbReference>
<feature type="domain" description="Resolvase/invertase-type recombinase catalytic" evidence="4">
    <location>
        <begin position="2"/>
        <end position="148"/>
    </location>
</feature>
<dbReference type="PANTHER" id="PTHR30461">
    <property type="entry name" value="DNA-INVERTASE FROM LAMBDOID PROPHAGE"/>
    <property type="match status" value="1"/>
</dbReference>
<dbReference type="Pfam" id="PF13408">
    <property type="entry name" value="Zn_ribbon_recom"/>
    <property type="match status" value="1"/>
</dbReference>
<dbReference type="PANTHER" id="PTHR30461:SF2">
    <property type="entry name" value="SERINE RECOMBINASE PINE-RELATED"/>
    <property type="match status" value="1"/>
</dbReference>
<dbReference type="Gene3D" id="3.40.50.1390">
    <property type="entry name" value="Resolvase, N-terminal catalytic domain"/>
    <property type="match status" value="1"/>
</dbReference>
<dbReference type="InterPro" id="IPR011109">
    <property type="entry name" value="DNA_bind_recombinase_dom"/>
</dbReference>
<dbReference type="Pfam" id="PF07508">
    <property type="entry name" value="Recombinase"/>
    <property type="match status" value="1"/>
</dbReference>
<protein>
    <submittedName>
        <fullName evidence="6">Serine integrase</fullName>
    </submittedName>
</protein>
<feature type="compositionally biased region" description="Basic and acidic residues" evidence="3">
    <location>
        <begin position="503"/>
        <end position="515"/>
    </location>
</feature>
<accession>A0AB39U286</accession>
<dbReference type="Pfam" id="PF00239">
    <property type="entry name" value="Resolvase"/>
    <property type="match status" value="1"/>
</dbReference>
<dbReference type="PROSITE" id="PS51737">
    <property type="entry name" value="RECOMBINASE_DNA_BIND"/>
    <property type="match status" value="1"/>
</dbReference>
<dbReference type="GO" id="GO:0003677">
    <property type="term" value="F:DNA binding"/>
    <property type="evidence" value="ECO:0007669"/>
    <property type="project" value="UniProtKB-KW"/>
</dbReference>
<dbReference type="InterPro" id="IPR006119">
    <property type="entry name" value="Resolv_N"/>
</dbReference>
<evidence type="ECO:0000256" key="2">
    <source>
        <dbReference type="ARBA" id="ARBA00023172"/>
    </source>
</evidence>
<dbReference type="SMART" id="SM00857">
    <property type="entry name" value="Resolvase"/>
    <property type="match status" value="1"/>
</dbReference>
<evidence type="ECO:0000313" key="6">
    <source>
        <dbReference type="EMBL" id="XDR06147.1"/>
    </source>
</evidence>